<keyword evidence="2" id="KW-1185">Reference proteome</keyword>
<organism evidence="1 2">
    <name type="scientific">Pocillopora damicornis</name>
    <name type="common">Cauliflower coral</name>
    <name type="synonym">Millepora damicornis</name>
    <dbReference type="NCBI Taxonomy" id="46731"/>
    <lineage>
        <taxon>Eukaryota</taxon>
        <taxon>Metazoa</taxon>
        <taxon>Cnidaria</taxon>
        <taxon>Anthozoa</taxon>
        <taxon>Hexacorallia</taxon>
        <taxon>Scleractinia</taxon>
        <taxon>Astrocoeniina</taxon>
        <taxon>Pocilloporidae</taxon>
        <taxon>Pocillopora</taxon>
    </lineage>
</organism>
<gene>
    <name evidence="1" type="ORF">pdam_00023215</name>
</gene>
<dbReference type="EMBL" id="RCHS01001129">
    <property type="protein sequence ID" value="RMX55078.1"/>
    <property type="molecule type" value="Genomic_DNA"/>
</dbReference>
<dbReference type="AlphaFoldDB" id="A0A3M6UNZ8"/>
<accession>A0A3M6UNZ8</accession>
<protein>
    <submittedName>
        <fullName evidence="1">Uncharacterized protein</fullName>
    </submittedName>
</protein>
<name>A0A3M6UNZ8_POCDA</name>
<comment type="caution">
    <text evidence="1">The sequence shown here is derived from an EMBL/GenBank/DDBJ whole genome shotgun (WGS) entry which is preliminary data.</text>
</comment>
<feature type="non-terminal residue" evidence="1">
    <location>
        <position position="223"/>
    </location>
</feature>
<sequence>MKHFNQDAFLADLMTTPWNMAFIFDGIDDVWGHWSKLFNVLVEKHAPCIKKRVRSNQLPWINKLTVQKTKDAWEHYRTQRNIVTKLKRVAIKRFCADSASNASTPNSFWKNLKPLLPSAGRDVSKDDIHLIDDGKVTTEPSHFLNSLFSTPVLDQSTLKLKQEEFSTHPSISIPSRDFKLNFSFQPGCVSYIQSLLDRIKCNKSCGPDNIMPKILKYSAPSIA</sequence>
<evidence type="ECO:0000313" key="1">
    <source>
        <dbReference type="EMBL" id="RMX55078.1"/>
    </source>
</evidence>
<evidence type="ECO:0000313" key="2">
    <source>
        <dbReference type="Proteomes" id="UP000275408"/>
    </source>
</evidence>
<reference evidence="1 2" key="1">
    <citation type="journal article" date="2018" name="Sci. Rep.">
        <title>Comparative analysis of the Pocillopora damicornis genome highlights role of immune system in coral evolution.</title>
        <authorList>
            <person name="Cunning R."/>
            <person name="Bay R.A."/>
            <person name="Gillette P."/>
            <person name="Baker A.C."/>
            <person name="Traylor-Knowles N."/>
        </authorList>
    </citation>
    <scope>NUCLEOTIDE SEQUENCE [LARGE SCALE GENOMIC DNA]</scope>
    <source>
        <strain evidence="1">RSMAS</strain>
        <tissue evidence="1">Whole animal</tissue>
    </source>
</reference>
<proteinExistence type="predicted"/>
<dbReference type="Proteomes" id="UP000275408">
    <property type="component" value="Unassembled WGS sequence"/>
</dbReference>